<dbReference type="GO" id="GO:0016491">
    <property type="term" value="F:oxidoreductase activity"/>
    <property type="evidence" value="ECO:0007669"/>
    <property type="project" value="UniProtKB-KW"/>
</dbReference>
<dbReference type="InterPro" id="IPR000683">
    <property type="entry name" value="Gfo/Idh/MocA-like_OxRdtase_N"/>
</dbReference>
<dbReference type="Gene3D" id="3.40.50.720">
    <property type="entry name" value="NAD(P)-binding Rossmann-like Domain"/>
    <property type="match status" value="1"/>
</dbReference>
<sequence length="336" mass="37017">MVLGNPQMVRWGVLGTGRIIGKAGTALKQSRNGVWLGVAGRQEESGRLAAERYDVPRAYATYGELLADPEIDAVYIALLNHLHYEWAIKACEAGKHVLVEKPFALNASEARQMAEAAQKHGVLLKEARVWLHYDGIAEIRKLLSDGTIGEWIHGRGHYSFIPDVASSRWNASWGGGALYDIGCYLVSWAGYFTGEEPEAAEAGAWLHPVHGVDSRFVGTLYFPQGKTVQIETFFDVAQGAYFELLGTQGKLRVDFRATTEVLEVVCTLNGGTPRVWPMNRIEPFKRQAESFAEAVLNARAGETRPAIAEALGYTLQQARVMDALLEAAERKCRVVV</sequence>
<gene>
    <name evidence="5" type="ORF">FPZ49_24095</name>
</gene>
<keyword evidence="6" id="KW-1185">Reference proteome</keyword>
<dbReference type="Proteomes" id="UP000317036">
    <property type="component" value="Unassembled WGS sequence"/>
</dbReference>
<dbReference type="RefSeq" id="WP_144851827.1">
    <property type="nucleotide sequence ID" value="NZ_VNJI01000037.1"/>
</dbReference>
<evidence type="ECO:0000259" key="4">
    <source>
        <dbReference type="Pfam" id="PF22725"/>
    </source>
</evidence>
<dbReference type="InterPro" id="IPR036291">
    <property type="entry name" value="NAD(P)-bd_dom_sf"/>
</dbReference>
<dbReference type="Gene3D" id="3.30.360.10">
    <property type="entry name" value="Dihydrodipicolinate Reductase, domain 2"/>
    <property type="match status" value="1"/>
</dbReference>
<dbReference type="EMBL" id="VNJI01000037">
    <property type="protein sequence ID" value="TVY07445.1"/>
    <property type="molecule type" value="Genomic_DNA"/>
</dbReference>
<dbReference type="AlphaFoldDB" id="A0A559K5M0"/>
<protein>
    <submittedName>
        <fullName evidence="5">Gfo/Idh/MocA family oxidoreductase</fullName>
    </submittedName>
</protein>
<evidence type="ECO:0000313" key="5">
    <source>
        <dbReference type="EMBL" id="TVY07445.1"/>
    </source>
</evidence>
<accession>A0A559K5M0</accession>
<dbReference type="PANTHER" id="PTHR22604">
    <property type="entry name" value="OXIDOREDUCTASES"/>
    <property type="match status" value="1"/>
</dbReference>
<dbReference type="PANTHER" id="PTHR22604:SF105">
    <property type="entry name" value="TRANS-1,2-DIHYDROBENZENE-1,2-DIOL DEHYDROGENASE"/>
    <property type="match status" value="1"/>
</dbReference>
<feature type="domain" description="GFO/IDH/MocA-like oxidoreductase" evidence="4">
    <location>
        <begin position="137"/>
        <end position="252"/>
    </location>
</feature>
<evidence type="ECO:0000256" key="1">
    <source>
        <dbReference type="ARBA" id="ARBA00010928"/>
    </source>
</evidence>
<dbReference type="GO" id="GO:0000166">
    <property type="term" value="F:nucleotide binding"/>
    <property type="evidence" value="ECO:0007669"/>
    <property type="project" value="InterPro"/>
</dbReference>
<dbReference type="Pfam" id="PF01408">
    <property type="entry name" value="GFO_IDH_MocA"/>
    <property type="match status" value="1"/>
</dbReference>
<dbReference type="InterPro" id="IPR050984">
    <property type="entry name" value="Gfo/Idh/MocA_domain"/>
</dbReference>
<comment type="caution">
    <text evidence="5">The sequence shown here is derived from an EMBL/GenBank/DDBJ whole genome shotgun (WGS) entry which is preliminary data.</text>
</comment>
<dbReference type="Pfam" id="PF22725">
    <property type="entry name" value="GFO_IDH_MocA_C3"/>
    <property type="match status" value="1"/>
</dbReference>
<evidence type="ECO:0000256" key="2">
    <source>
        <dbReference type="ARBA" id="ARBA00023002"/>
    </source>
</evidence>
<name>A0A559K5M0_9BACL</name>
<dbReference type="OrthoDB" id="9815825at2"/>
<reference evidence="5 6" key="1">
    <citation type="submission" date="2019-07" db="EMBL/GenBank/DDBJ databases">
        <authorList>
            <person name="Kim J."/>
        </authorList>
    </citation>
    <scope>NUCLEOTIDE SEQUENCE [LARGE SCALE GENOMIC DNA]</scope>
    <source>
        <strain evidence="5 6">JC52</strain>
    </source>
</reference>
<dbReference type="SUPFAM" id="SSF51735">
    <property type="entry name" value="NAD(P)-binding Rossmann-fold domains"/>
    <property type="match status" value="1"/>
</dbReference>
<proteinExistence type="inferred from homology"/>
<organism evidence="5 6">
    <name type="scientific">Paenibacillus cremeus</name>
    <dbReference type="NCBI Taxonomy" id="2163881"/>
    <lineage>
        <taxon>Bacteria</taxon>
        <taxon>Bacillati</taxon>
        <taxon>Bacillota</taxon>
        <taxon>Bacilli</taxon>
        <taxon>Bacillales</taxon>
        <taxon>Paenibacillaceae</taxon>
        <taxon>Paenibacillus</taxon>
    </lineage>
</organism>
<evidence type="ECO:0000259" key="3">
    <source>
        <dbReference type="Pfam" id="PF01408"/>
    </source>
</evidence>
<dbReference type="InterPro" id="IPR055170">
    <property type="entry name" value="GFO_IDH_MocA-like_dom"/>
</dbReference>
<evidence type="ECO:0000313" key="6">
    <source>
        <dbReference type="Proteomes" id="UP000317036"/>
    </source>
</evidence>
<feature type="domain" description="Gfo/Idh/MocA-like oxidoreductase N-terminal" evidence="3">
    <location>
        <begin position="9"/>
        <end position="124"/>
    </location>
</feature>
<keyword evidence="2" id="KW-0560">Oxidoreductase</keyword>
<dbReference type="SUPFAM" id="SSF55347">
    <property type="entry name" value="Glyceraldehyde-3-phosphate dehydrogenase-like, C-terminal domain"/>
    <property type="match status" value="1"/>
</dbReference>
<comment type="similarity">
    <text evidence="1">Belongs to the Gfo/Idh/MocA family.</text>
</comment>